<evidence type="ECO:0000313" key="2">
    <source>
        <dbReference type="Proteomes" id="UP001218788"/>
    </source>
</evidence>
<proteinExistence type="predicted"/>
<evidence type="ECO:0008006" key="3">
    <source>
        <dbReference type="Google" id="ProtNLM"/>
    </source>
</evidence>
<evidence type="ECO:0000313" key="1">
    <source>
        <dbReference type="EMBL" id="MDC8830699.1"/>
    </source>
</evidence>
<dbReference type="EMBL" id="JAQQXP010000001">
    <property type="protein sequence ID" value="MDC8830699.1"/>
    <property type="molecule type" value="Genomic_DNA"/>
</dbReference>
<dbReference type="RefSeq" id="WP_273639617.1">
    <property type="nucleotide sequence ID" value="NZ_JAQQXP010000001.1"/>
</dbReference>
<sequence>MMHDKTNTIEHLQALFSKGAELYDSATSDKPSSQQMACLKLLKEEKTRALALLTPDDDDTQDSGLTEPLNERLQAILSNYSTHDKIDGFIELEQQLLTCLNDSLSSLKPSGLSLKLRQITNRHQQCLEKLTALLNK</sequence>
<gene>
    <name evidence="1" type="ORF">OIK42_07985</name>
</gene>
<accession>A0ABT5L0Z8</accession>
<name>A0ABT5L0Z8_9ALTE</name>
<dbReference type="Proteomes" id="UP001218788">
    <property type="component" value="Unassembled WGS sequence"/>
</dbReference>
<comment type="caution">
    <text evidence="1">The sequence shown here is derived from an EMBL/GenBank/DDBJ whole genome shotgun (WGS) entry which is preliminary data.</text>
</comment>
<reference evidence="1 2" key="1">
    <citation type="submission" date="2022-10" db="EMBL/GenBank/DDBJ databases">
        <title>Alteromonas sp. chi3 Genome sequencing.</title>
        <authorList>
            <person name="Park S."/>
        </authorList>
    </citation>
    <scope>NUCLEOTIDE SEQUENCE [LARGE SCALE GENOMIC DNA]</scope>
    <source>
        <strain evidence="2">chi3</strain>
    </source>
</reference>
<organism evidence="1 2">
    <name type="scientific">Alteromonas gilva</name>
    <dbReference type="NCBI Taxonomy" id="2987522"/>
    <lineage>
        <taxon>Bacteria</taxon>
        <taxon>Pseudomonadati</taxon>
        <taxon>Pseudomonadota</taxon>
        <taxon>Gammaproteobacteria</taxon>
        <taxon>Alteromonadales</taxon>
        <taxon>Alteromonadaceae</taxon>
        <taxon>Alteromonas/Salinimonas group</taxon>
        <taxon>Alteromonas</taxon>
    </lineage>
</organism>
<keyword evidence="2" id="KW-1185">Reference proteome</keyword>
<protein>
    <recommendedName>
        <fullName evidence="3">DUF2383 domain-containing protein</fullName>
    </recommendedName>
</protein>